<gene>
    <name evidence="2" type="ORF">GPUH_LOCUS9240</name>
</gene>
<evidence type="ECO:0000313" key="4">
    <source>
        <dbReference type="WBParaSite" id="GPUH_0000925001-mRNA-1"/>
    </source>
</evidence>
<evidence type="ECO:0000313" key="2">
    <source>
        <dbReference type="EMBL" id="VDK69736.1"/>
    </source>
</evidence>
<feature type="region of interest" description="Disordered" evidence="1">
    <location>
        <begin position="30"/>
        <end position="104"/>
    </location>
</feature>
<sequence>MRSNRAKNFSIPKVDEELGAQTRFEPVAVEARPAKAKSKMRNKLKWKTGYSPMPEESPHVSAKASGSDKPLHLNMMIGPDTAPVKESTTEEESLTKDKAHSSDDLQNPQQFLWVFTRKVLEELLIWLIIFIILINQRIQR</sequence>
<reference evidence="4" key="1">
    <citation type="submission" date="2016-06" db="UniProtKB">
        <authorList>
            <consortium name="WormBaseParasite"/>
        </authorList>
    </citation>
    <scope>IDENTIFICATION</scope>
</reference>
<proteinExistence type="predicted"/>
<dbReference type="AlphaFoldDB" id="A0A183DKJ8"/>
<feature type="compositionally biased region" description="Basic and acidic residues" evidence="1">
    <location>
        <begin position="93"/>
        <end position="103"/>
    </location>
</feature>
<dbReference type="EMBL" id="UYRT01029433">
    <property type="protein sequence ID" value="VDK69736.1"/>
    <property type="molecule type" value="Genomic_DNA"/>
</dbReference>
<protein>
    <submittedName>
        <fullName evidence="4">Ovule protein</fullName>
    </submittedName>
</protein>
<evidence type="ECO:0000313" key="3">
    <source>
        <dbReference type="Proteomes" id="UP000271098"/>
    </source>
</evidence>
<reference evidence="2 3" key="2">
    <citation type="submission" date="2018-11" db="EMBL/GenBank/DDBJ databases">
        <authorList>
            <consortium name="Pathogen Informatics"/>
        </authorList>
    </citation>
    <scope>NUCLEOTIDE SEQUENCE [LARGE SCALE GENOMIC DNA]</scope>
</reference>
<feature type="compositionally biased region" description="Basic residues" evidence="1">
    <location>
        <begin position="34"/>
        <end position="46"/>
    </location>
</feature>
<dbReference type="Proteomes" id="UP000271098">
    <property type="component" value="Unassembled WGS sequence"/>
</dbReference>
<accession>A0A183DKJ8</accession>
<name>A0A183DKJ8_9BILA</name>
<dbReference type="OrthoDB" id="5866730at2759"/>
<dbReference type="WBParaSite" id="GPUH_0000925001-mRNA-1">
    <property type="protein sequence ID" value="GPUH_0000925001-mRNA-1"/>
    <property type="gene ID" value="GPUH_0000925001"/>
</dbReference>
<organism evidence="4">
    <name type="scientific">Gongylonema pulchrum</name>
    <dbReference type="NCBI Taxonomy" id="637853"/>
    <lineage>
        <taxon>Eukaryota</taxon>
        <taxon>Metazoa</taxon>
        <taxon>Ecdysozoa</taxon>
        <taxon>Nematoda</taxon>
        <taxon>Chromadorea</taxon>
        <taxon>Rhabditida</taxon>
        <taxon>Spirurina</taxon>
        <taxon>Spiruromorpha</taxon>
        <taxon>Spiruroidea</taxon>
        <taxon>Gongylonematidae</taxon>
        <taxon>Gongylonema</taxon>
    </lineage>
</organism>
<evidence type="ECO:0000256" key="1">
    <source>
        <dbReference type="SAM" id="MobiDB-lite"/>
    </source>
</evidence>
<keyword evidence="3" id="KW-1185">Reference proteome</keyword>